<proteinExistence type="inferred from homology"/>
<gene>
    <name evidence="14" type="ORF">Csa_2G034610</name>
</gene>
<evidence type="ECO:0000259" key="13">
    <source>
        <dbReference type="Pfam" id="PF01095"/>
    </source>
</evidence>
<feature type="active site" evidence="11">
    <location>
        <position position="195"/>
    </location>
</feature>
<evidence type="ECO:0000256" key="11">
    <source>
        <dbReference type="PROSITE-ProRule" id="PRU10040"/>
    </source>
</evidence>
<evidence type="ECO:0000256" key="9">
    <source>
        <dbReference type="ARBA" id="ARBA00047928"/>
    </source>
</evidence>
<keyword evidence="5" id="KW-0134">Cell wall</keyword>
<comment type="catalytic activity">
    <reaction evidence="9 12">
        <text>[(1-&gt;4)-alpha-D-galacturonosyl methyl ester](n) + n H2O = [(1-&gt;4)-alpha-D-galacturonosyl](n) + n methanol + n H(+)</text>
        <dbReference type="Rhea" id="RHEA:22380"/>
        <dbReference type="Rhea" id="RHEA-COMP:14570"/>
        <dbReference type="Rhea" id="RHEA-COMP:14573"/>
        <dbReference type="ChEBI" id="CHEBI:15377"/>
        <dbReference type="ChEBI" id="CHEBI:15378"/>
        <dbReference type="ChEBI" id="CHEBI:17790"/>
        <dbReference type="ChEBI" id="CHEBI:140522"/>
        <dbReference type="ChEBI" id="CHEBI:140523"/>
        <dbReference type="EC" id="3.1.1.11"/>
    </reaction>
</comment>
<accession>A0A0A0LH00</accession>
<evidence type="ECO:0000256" key="4">
    <source>
        <dbReference type="ARBA" id="ARBA00013229"/>
    </source>
</evidence>
<dbReference type="PANTHER" id="PTHR31321:SF120">
    <property type="entry name" value="PECTINESTERASE 52-RELATED"/>
    <property type="match status" value="1"/>
</dbReference>
<dbReference type="SUPFAM" id="SSF51126">
    <property type="entry name" value="Pectin lyase-like"/>
    <property type="match status" value="1"/>
</dbReference>
<dbReference type="OMA" id="MPGLFIF"/>
<keyword evidence="5" id="KW-0964">Secreted</keyword>
<keyword evidence="6 12" id="KW-0378">Hydrolase</keyword>
<protein>
    <recommendedName>
        <fullName evidence="4 12">Pectinesterase</fullName>
        <ecNumber evidence="4 12">3.1.1.11</ecNumber>
    </recommendedName>
</protein>
<evidence type="ECO:0000256" key="10">
    <source>
        <dbReference type="ARBA" id="ARBA00057335"/>
    </source>
</evidence>
<dbReference type="Gramene" id="KGN61008">
    <property type="protein sequence ID" value="KGN61008"/>
    <property type="gene ID" value="Csa_2G034610"/>
</dbReference>
<dbReference type="Gene3D" id="2.160.20.10">
    <property type="entry name" value="Single-stranded right-handed beta-helix, Pectin lyase-like"/>
    <property type="match status" value="1"/>
</dbReference>
<dbReference type="STRING" id="3659.A0A0A0LH00"/>
<dbReference type="EC" id="3.1.1.11" evidence="4 12"/>
<keyword evidence="8" id="KW-0325">Glycoprotein</keyword>
<keyword evidence="12" id="KW-0732">Signal</keyword>
<organism evidence="14 15">
    <name type="scientific">Cucumis sativus</name>
    <name type="common">Cucumber</name>
    <dbReference type="NCBI Taxonomy" id="3659"/>
    <lineage>
        <taxon>Eukaryota</taxon>
        <taxon>Viridiplantae</taxon>
        <taxon>Streptophyta</taxon>
        <taxon>Embryophyta</taxon>
        <taxon>Tracheophyta</taxon>
        <taxon>Spermatophyta</taxon>
        <taxon>Magnoliopsida</taxon>
        <taxon>eudicotyledons</taxon>
        <taxon>Gunneridae</taxon>
        <taxon>Pentapetalae</taxon>
        <taxon>rosids</taxon>
        <taxon>fabids</taxon>
        <taxon>Cucurbitales</taxon>
        <taxon>Cucurbitaceae</taxon>
        <taxon>Benincaseae</taxon>
        <taxon>Cucumis</taxon>
    </lineage>
</organism>
<comment type="function">
    <text evidence="10">Acts in the modification of cell walls via demethylesterification of cell wall pectin.</text>
</comment>
<evidence type="ECO:0000256" key="1">
    <source>
        <dbReference type="ARBA" id="ARBA00004191"/>
    </source>
</evidence>
<evidence type="ECO:0000313" key="15">
    <source>
        <dbReference type="Proteomes" id="UP000029981"/>
    </source>
</evidence>
<dbReference type="GO" id="GO:0045490">
    <property type="term" value="P:pectin catabolic process"/>
    <property type="evidence" value="ECO:0000318"/>
    <property type="project" value="GO_Central"/>
</dbReference>
<reference evidence="14 15" key="3">
    <citation type="journal article" date="2010" name="BMC Genomics">
        <title>Transcriptome sequencing and comparative analysis of cucumber flowers with different sex types.</title>
        <authorList>
            <person name="Guo S."/>
            <person name="Zheng Y."/>
            <person name="Joung J.G."/>
            <person name="Liu S."/>
            <person name="Zhang Z."/>
            <person name="Crasta O.R."/>
            <person name="Sobral B.W."/>
            <person name="Xu Y."/>
            <person name="Huang S."/>
            <person name="Fei Z."/>
        </authorList>
    </citation>
    <scope>NUCLEOTIDE SEQUENCE [LARGE SCALE GENOMIC DNA]</scope>
    <source>
        <strain evidence="15">cv. 9930</strain>
    </source>
</reference>
<dbReference type="GO" id="GO:0030599">
    <property type="term" value="F:pectinesterase activity"/>
    <property type="evidence" value="ECO:0000318"/>
    <property type="project" value="GO_Central"/>
</dbReference>
<name>A0A0A0LH00_CUCSA</name>
<dbReference type="FunFam" id="2.160.20.10:FF:000013">
    <property type="entry name" value="Pectinesterase"/>
    <property type="match status" value="1"/>
</dbReference>
<evidence type="ECO:0000256" key="3">
    <source>
        <dbReference type="ARBA" id="ARBA00008891"/>
    </source>
</evidence>
<keyword evidence="7 12" id="KW-0063">Aspartyl esterase</keyword>
<dbReference type="InterPro" id="IPR012334">
    <property type="entry name" value="Pectin_lyas_fold"/>
</dbReference>
<evidence type="ECO:0000256" key="2">
    <source>
        <dbReference type="ARBA" id="ARBA00005184"/>
    </source>
</evidence>
<sequence length="340" mass="37751">MQVQPPFLLLFTLFNAVVFGFEAVNQARDFVLTIQSVVIVDKSGNGNFQTVQAAIDSVPPNNNHWIKIQINPGVYKEKVTIPLEKPFIYLEGADSSNTVITFDDHQQTDTSATFTSRPPNIIVRGITFENSFNLREAPELFSCDDGTYITQAIAARIYGDKSAFFNCGFKGYQDTLWDVQGRHFFSHCYIEGAIDFIFGSGQSVYEDCMINVNVASLPQVYQGYITAQSRQSAADPSGFVFKECTIKGSGKALLGRAYGPFSRVIFKDAIMGSVVAPEGWYAWHFKGKEENFMYVEENCTGPGASTSMRVPWAKTLDASHLTGFSVESFINQDGWIPTVL</sequence>
<dbReference type="PANTHER" id="PTHR31321">
    <property type="entry name" value="ACYL-COA THIOESTER HYDROLASE YBHC-RELATED"/>
    <property type="match status" value="1"/>
</dbReference>
<evidence type="ECO:0000313" key="14">
    <source>
        <dbReference type="EMBL" id="KGN61008.1"/>
    </source>
</evidence>
<dbReference type="eggNOG" id="ENOG502QVK0">
    <property type="taxonomic scope" value="Eukaryota"/>
</dbReference>
<evidence type="ECO:0000256" key="7">
    <source>
        <dbReference type="ARBA" id="ARBA00023085"/>
    </source>
</evidence>
<reference evidence="14 15" key="1">
    <citation type="journal article" date="2009" name="Nat. Genet.">
        <title>The genome of the cucumber, Cucumis sativus L.</title>
        <authorList>
            <person name="Huang S."/>
            <person name="Li R."/>
            <person name="Zhang Z."/>
            <person name="Li L."/>
            <person name="Gu X."/>
            <person name="Fan W."/>
            <person name="Lucas W.J."/>
            <person name="Wang X."/>
            <person name="Xie B."/>
            <person name="Ni P."/>
            <person name="Ren Y."/>
            <person name="Zhu H."/>
            <person name="Li J."/>
            <person name="Lin K."/>
            <person name="Jin W."/>
            <person name="Fei Z."/>
            <person name="Li G."/>
            <person name="Staub J."/>
            <person name="Kilian A."/>
            <person name="van der Vossen E.A."/>
            <person name="Wu Y."/>
            <person name="Guo J."/>
            <person name="He J."/>
            <person name="Jia Z."/>
            <person name="Ren Y."/>
            <person name="Tian G."/>
            <person name="Lu Y."/>
            <person name="Ruan J."/>
            <person name="Qian W."/>
            <person name="Wang M."/>
            <person name="Huang Q."/>
            <person name="Li B."/>
            <person name="Xuan Z."/>
            <person name="Cao J."/>
            <person name="Asan"/>
            <person name="Wu Z."/>
            <person name="Zhang J."/>
            <person name="Cai Q."/>
            <person name="Bai Y."/>
            <person name="Zhao B."/>
            <person name="Han Y."/>
            <person name="Li Y."/>
            <person name="Li X."/>
            <person name="Wang S."/>
            <person name="Shi Q."/>
            <person name="Liu S."/>
            <person name="Cho W.K."/>
            <person name="Kim J.Y."/>
            <person name="Xu Y."/>
            <person name="Heller-Uszynska K."/>
            <person name="Miao H."/>
            <person name="Cheng Z."/>
            <person name="Zhang S."/>
            <person name="Wu J."/>
            <person name="Yang Y."/>
            <person name="Kang H."/>
            <person name="Li M."/>
            <person name="Liang H."/>
            <person name="Ren X."/>
            <person name="Shi Z."/>
            <person name="Wen M."/>
            <person name="Jian M."/>
            <person name="Yang H."/>
            <person name="Zhang G."/>
            <person name="Yang Z."/>
            <person name="Chen R."/>
            <person name="Liu S."/>
            <person name="Li J."/>
            <person name="Ma L."/>
            <person name="Liu H."/>
            <person name="Zhou Y."/>
            <person name="Zhao J."/>
            <person name="Fang X."/>
            <person name="Li G."/>
            <person name="Fang L."/>
            <person name="Li Y."/>
            <person name="Liu D."/>
            <person name="Zheng H."/>
            <person name="Zhang Y."/>
            <person name="Qin N."/>
            <person name="Li Z."/>
            <person name="Yang G."/>
            <person name="Yang S."/>
            <person name="Bolund L."/>
            <person name="Kristiansen K."/>
            <person name="Zheng H."/>
            <person name="Li S."/>
            <person name="Zhang X."/>
            <person name="Yang H."/>
            <person name="Wang J."/>
            <person name="Sun R."/>
            <person name="Zhang B."/>
            <person name="Jiang S."/>
            <person name="Wang J."/>
            <person name="Du Y."/>
            <person name="Li S."/>
        </authorList>
    </citation>
    <scope>NUCLEOTIDE SEQUENCE [LARGE SCALE GENOMIC DNA]</scope>
    <source>
        <strain evidence="15">cv. 9930</strain>
    </source>
</reference>
<dbReference type="InterPro" id="IPR033131">
    <property type="entry name" value="Pectinesterase_Asp_AS"/>
</dbReference>
<dbReference type="EMBL" id="CM002923">
    <property type="protein sequence ID" value="KGN61008.1"/>
    <property type="molecule type" value="Genomic_DNA"/>
</dbReference>
<comment type="pathway">
    <text evidence="2 12">Glycan metabolism; pectin degradation; 2-dehydro-3-deoxy-D-gluconate from pectin: step 1/5.</text>
</comment>
<evidence type="ECO:0000256" key="12">
    <source>
        <dbReference type="RuleBase" id="RU000589"/>
    </source>
</evidence>
<evidence type="ECO:0000256" key="6">
    <source>
        <dbReference type="ARBA" id="ARBA00022801"/>
    </source>
</evidence>
<dbReference type="InterPro" id="IPR011050">
    <property type="entry name" value="Pectin_lyase_fold/virulence"/>
</dbReference>
<evidence type="ECO:0000256" key="8">
    <source>
        <dbReference type="ARBA" id="ARBA00023180"/>
    </source>
</evidence>
<keyword evidence="15" id="KW-1185">Reference proteome</keyword>
<dbReference type="UniPathway" id="UPA00545">
    <property type="reaction ID" value="UER00823"/>
</dbReference>
<dbReference type="Pfam" id="PF01095">
    <property type="entry name" value="Pectinesterase"/>
    <property type="match status" value="1"/>
</dbReference>
<dbReference type="GO" id="GO:0042545">
    <property type="term" value="P:cell wall modification"/>
    <property type="evidence" value="ECO:0007669"/>
    <property type="project" value="UniProtKB-UniRule"/>
</dbReference>
<evidence type="ECO:0000256" key="5">
    <source>
        <dbReference type="ARBA" id="ARBA00022512"/>
    </source>
</evidence>
<dbReference type="InterPro" id="IPR000070">
    <property type="entry name" value="Pectinesterase_cat"/>
</dbReference>
<comment type="subcellular location">
    <subcellularLocation>
        <location evidence="1">Secreted</location>
        <location evidence="1">Cell wall</location>
    </subcellularLocation>
</comment>
<reference evidence="14 15" key="4">
    <citation type="journal article" date="2011" name="BMC Genomics">
        <title>RNA-Seq improves annotation of protein-coding genes in the cucumber genome.</title>
        <authorList>
            <person name="Li Z."/>
            <person name="Zhang Z."/>
            <person name="Yan P."/>
            <person name="Huang S."/>
            <person name="Fei Z."/>
            <person name="Lin K."/>
        </authorList>
    </citation>
    <scope>NUCLEOTIDE SEQUENCE [LARGE SCALE GENOMIC DNA]</scope>
    <source>
        <strain evidence="15">cv. 9930</strain>
    </source>
</reference>
<dbReference type="PROSITE" id="PS00503">
    <property type="entry name" value="PECTINESTERASE_2"/>
    <property type="match status" value="1"/>
</dbReference>
<feature type="domain" description="Pectinesterase catalytic" evidence="13">
    <location>
        <begin position="38"/>
        <end position="332"/>
    </location>
</feature>
<feature type="signal peptide" evidence="12">
    <location>
        <begin position="1"/>
        <end position="20"/>
    </location>
</feature>
<dbReference type="AlphaFoldDB" id="A0A0A0LH00"/>
<dbReference type="Proteomes" id="UP000029981">
    <property type="component" value="Chromosome 2"/>
</dbReference>
<reference evidence="14 15" key="2">
    <citation type="journal article" date="2009" name="PLoS ONE">
        <title>An integrated genetic and cytogenetic map of the cucumber genome.</title>
        <authorList>
            <person name="Ren Y."/>
            <person name="Zhang Z."/>
            <person name="Liu J."/>
            <person name="Staub J.E."/>
            <person name="Han Y."/>
            <person name="Cheng Z."/>
            <person name="Li X."/>
            <person name="Lu J."/>
            <person name="Miao H."/>
            <person name="Kang H."/>
            <person name="Xie B."/>
            <person name="Gu X."/>
            <person name="Wang X."/>
            <person name="Du Y."/>
            <person name="Jin W."/>
            <person name="Huang S."/>
        </authorList>
    </citation>
    <scope>NUCLEOTIDE SEQUENCE [LARGE SCALE GENOMIC DNA]</scope>
    <source>
        <strain evidence="15">cv. 9930</strain>
    </source>
</reference>
<comment type="similarity">
    <text evidence="3">Belongs to the pectinesterase family.</text>
</comment>
<feature type="chain" id="PRO_5005108601" description="Pectinesterase" evidence="12">
    <location>
        <begin position="21"/>
        <end position="340"/>
    </location>
</feature>